<name>A0ABS8M3K8_9FLAO</name>
<sequence length="1620" mass="174841">MKKIYTLLLITLLGYSQINAQSTKTVTITTPKPITILGTPSYTNATENGKADGSFSIGFEGGTGNYEYIYAKDGQPYTPVSLFSMPAGNYIMYAKDIGKSCRSADFSFTIYAPEKVKVTAPKPTNITCPGGRGSITAIAEGGFPYSPTPITRTYTYTWYSCDNSGTIIGSNPISGPNSSPTITGQNAGYYKVFATDSKGATSDGFVVQLEANPQIESTVLSTKDVSCFGINDGEIQISLKGGIAPLSVLWNDGSTSANRTGLKAGSYWYTVTDANSCKFNNNVITEIKPSPPLLQVKLDTKIQPSSPSVNDGTIAVSVIGGAGNYTYSWTKNGQPFAANTNARADLGNGSYQIKVVDKNGCGATTNTIELKALTITPLTQIDIKCKNEPTGSITIEASGGTGSYFYRWFKIENGIETQISGQTTATIANLVTGTYRVGVKDSKMEIYKNFYLSEPQNVLTATHTSTNVICNGRNDGTITLDIKGGTAPYTTIFKDVNDSAKIIDPVKLTAGTYSYIVTDHNNCTYGSPVNIEITQNAAVTIASTTKTQPTINTANDGEIIVNADGGTKTYTYTIKKNGISTGTIYTTNTITGLGDGVYEIIAKDSNNCTSAPETVILKALAVAFVNKIDVTCNRANTGSIQVIASGGTPNNLNQYNYKWYYKQKATDQYTLLVETTTNKIENLYAGFYKVIVTDNVNISRELVIAELTERPAITCIFTQTNVNCFSGSDATITLNIQGGTGDYHILWNDGVTTKDRAGIPAGDYSFTIIDDNGCSYSTAPVIVKITEPLKPLTIASFEKVDASGYLLKNGHIDVSAADGTFPYTYQWYQGTGSTKIIMTGKTNRLLDGIGLGTYSVIVTDKNKCTTEASYIINQPDELLITSIIETQSIKCFANKQAILKATISGGAPIGVPDADKRYLYKWYNKLTPNVVASTTNPSETLRAGDYILEVSDGFGNSYTSNPVTVTEPKLLKINYNQKNVSCNGGNDAQITINITGGVGPYKIVWSTGKNADQNTIKDLFASTYNVTVTDANLCTDYQEITITEPQAMGIQVLKTPPSALGQDDASIKVTVVGGTPNYNFEWFDKDGNSIFIDNDKESNSINNIYVGQYFITIIDANGCKIDKRDLDKVDPLFIKLTQINIVKCYGDATASVKAITSGGLPGYYYKWYDATNSALIISENETLMNAKAGTYYVIATDSFGKSIKSETITITEPTPLDNSLSAEYTRCGDGNDWTITSAALQGTAPYSYLWSTGARTANLVDVPPGNYSLLVTDTNGCTITKTITLIAPPHLAASEVIKIPTCYAGSDATITVTPINGIAPYTYLWNTGETSNILSNASAGEYTVAVSDSKGCIINHTYTIVNPPKDVINIGEDVTLCFDQTLTINATINDDKATYSWTSDKGFKSNKAIITVSEPANYTVVVTNKLGCEATDTLKISSQNTPISAEFALSSQVFKNEKFIIVDISNPDADEIEWVIPASATVISKNKDFAEISFSQAGEYDITLNTKKGNCTAFQTKSILVTEGEYEENNPDDQTFKKFDLKIYPNPSKGAFTVDVLLDKVMPAHVKVYNLTNNLLIDSKTQEGKGNYLFNFSLTGLPSGIYFVLFESQQGSKLRKIIIQ</sequence>
<dbReference type="Pfam" id="PF13573">
    <property type="entry name" value="SprB"/>
    <property type="match status" value="11"/>
</dbReference>
<accession>A0ABS8M3K8</accession>
<evidence type="ECO:0000313" key="5">
    <source>
        <dbReference type="Proteomes" id="UP001430700"/>
    </source>
</evidence>
<keyword evidence="1 2" id="KW-0732">Signal</keyword>
<keyword evidence="5" id="KW-1185">Reference proteome</keyword>
<feature type="domain" description="Secretion system C-terminal sorting" evidence="3">
    <location>
        <begin position="1543"/>
        <end position="1619"/>
    </location>
</feature>
<evidence type="ECO:0000259" key="3">
    <source>
        <dbReference type="Pfam" id="PF18962"/>
    </source>
</evidence>
<dbReference type="InterPro" id="IPR026444">
    <property type="entry name" value="Secre_tail"/>
</dbReference>
<comment type="caution">
    <text evidence="4">The sequence shown here is derived from an EMBL/GenBank/DDBJ whole genome shotgun (WGS) entry which is preliminary data.</text>
</comment>
<evidence type="ECO:0000256" key="1">
    <source>
        <dbReference type="ARBA" id="ARBA00022729"/>
    </source>
</evidence>
<evidence type="ECO:0000256" key="2">
    <source>
        <dbReference type="SAM" id="SignalP"/>
    </source>
</evidence>
<dbReference type="EMBL" id="JAJJMN010000001">
    <property type="protein sequence ID" value="MCC9019411.1"/>
    <property type="molecule type" value="Genomic_DNA"/>
</dbReference>
<feature type="signal peptide" evidence="2">
    <location>
        <begin position="1"/>
        <end position="20"/>
    </location>
</feature>
<proteinExistence type="predicted"/>
<organism evidence="4 5">
    <name type="scientific">Flavobacterium lipolyticum</name>
    <dbReference type="NCBI Taxonomy" id="2893754"/>
    <lineage>
        <taxon>Bacteria</taxon>
        <taxon>Pseudomonadati</taxon>
        <taxon>Bacteroidota</taxon>
        <taxon>Flavobacteriia</taxon>
        <taxon>Flavobacteriales</taxon>
        <taxon>Flavobacteriaceae</taxon>
        <taxon>Flavobacterium</taxon>
    </lineage>
</organism>
<dbReference type="InterPro" id="IPR025667">
    <property type="entry name" value="SprB_repeat"/>
</dbReference>
<evidence type="ECO:0000313" key="4">
    <source>
        <dbReference type="EMBL" id="MCC9019411.1"/>
    </source>
</evidence>
<dbReference type="Gene3D" id="2.60.40.10">
    <property type="entry name" value="Immunoglobulins"/>
    <property type="match status" value="3"/>
</dbReference>
<dbReference type="Proteomes" id="UP001430700">
    <property type="component" value="Unassembled WGS sequence"/>
</dbReference>
<gene>
    <name evidence="4" type="ORF">LNQ34_16685</name>
</gene>
<reference evidence="4" key="1">
    <citation type="submission" date="2021-11" db="EMBL/GenBank/DDBJ databases">
        <title>Description of novel Flavobacterium species.</title>
        <authorList>
            <person name="Saticioglu I.B."/>
            <person name="Ay H."/>
            <person name="Altun S."/>
            <person name="Duman M."/>
        </authorList>
    </citation>
    <scope>NUCLEOTIDE SEQUENCE</scope>
    <source>
        <strain evidence="4">F-126</strain>
    </source>
</reference>
<protein>
    <submittedName>
        <fullName evidence="4">T9SS type A sorting domain-containing protein</fullName>
    </submittedName>
</protein>
<dbReference type="RefSeq" id="WP_230000515.1">
    <property type="nucleotide sequence ID" value="NZ_JAJJMN010000001.1"/>
</dbReference>
<dbReference type="Pfam" id="PF18962">
    <property type="entry name" value="Por_Secre_tail"/>
    <property type="match status" value="1"/>
</dbReference>
<dbReference type="Gene3D" id="2.60.40.740">
    <property type="match status" value="2"/>
</dbReference>
<dbReference type="NCBIfam" id="TIGR04183">
    <property type="entry name" value="Por_Secre_tail"/>
    <property type="match status" value="1"/>
</dbReference>
<dbReference type="InterPro" id="IPR013783">
    <property type="entry name" value="Ig-like_fold"/>
</dbReference>
<feature type="chain" id="PRO_5046112294" evidence="2">
    <location>
        <begin position="21"/>
        <end position="1620"/>
    </location>
</feature>